<comment type="catalytic activity">
    <reaction evidence="2">
        <text>a 3'-end 2',3'-cyclophospho-ribonucleotide-RNA + H2O = a 3'-end 2'-phospho-ribonucleotide-RNA + H(+)</text>
        <dbReference type="Rhea" id="RHEA:11828"/>
        <dbReference type="Rhea" id="RHEA-COMP:10464"/>
        <dbReference type="Rhea" id="RHEA-COMP:17353"/>
        <dbReference type="ChEBI" id="CHEBI:15377"/>
        <dbReference type="ChEBI" id="CHEBI:15378"/>
        <dbReference type="ChEBI" id="CHEBI:83064"/>
        <dbReference type="ChEBI" id="CHEBI:173113"/>
        <dbReference type="EC" id="3.1.4.58"/>
    </reaction>
</comment>
<dbReference type="PANTHER" id="PTHR35561:SF1">
    <property type="entry name" value="RNA 2',3'-CYCLIC PHOSPHODIESTERASE"/>
    <property type="match status" value="1"/>
</dbReference>
<dbReference type="RefSeq" id="WP_069444050.1">
    <property type="nucleotide sequence ID" value="NZ_LPWE01000010.1"/>
</dbReference>
<comment type="function">
    <text evidence="2">Hydrolyzes RNA 2',3'-cyclic phosphodiester to an RNA 2'-phosphomonoester.</text>
</comment>
<dbReference type="PANTHER" id="PTHR35561">
    <property type="entry name" value="RNA 2',3'-CYCLIC PHOSPHODIESTERASE"/>
    <property type="match status" value="1"/>
</dbReference>
<reference evidence="3 4" key="1">
    <citation type="journal article" date="2016" name="Environ. Microbiol.">
        <title>New Methyloceanibacter diversity from North Sea sediments includes methanotroph containing solely the soluble methane monooxygenase.</title>
        <authorList>
            <person name="Vekeman B."/>
            <person name="Kerckhof F.M."/>
            <person name="Cremers G."/>
            <person name="de Vos P."/>
            <person name="Vandamme P."/>
            <person name="Boon N."/>
            <person name="Op den Camp H.J."/>
            <person name="Heylen K."/>
        </authorList>
    </citation>
    <scope>NUCLEOTIDE SEQUENCE [LARGE SCALE GENOMIC DNA]</scope>
    <source>
        <strain evidence="3 4">R-67176</strain>
    </source>
</reference>
<protein>
    <recommendedName>
        <fullName evidence="2">RNA 2',3'-cyclic phosphodiesterase</fullName>
        <shortName evidence="2">RNA 2',3'-CPDase</shortName>
        <ecNumber evidence="2">3.1.4.58</ecNumber>
    </recommendedName>
</protein>
<dbReference type="GO" id="GO:0008664">
    <property type="term" value="F:RNA 2',3'-cyclic 3'-phosphodiesterase activity"/>
    <property type="evidence" value="ECO:0007669"/>
    <property type="project" value="UniProtKB-EC"/>
</dbReference>
<evidence type="ECO:0000313" key="3">
    <source>
        <dbReference type="EMBL" id="ODR95858.1"/>
    </source>
</evidence>
<feature type="active site" description="Proton acceptor" evidence="2">
    <location>
        <position position="120"/>
    </location>
</feature>
<evidence type="ECO:0000313" key="4">
    <source>
        <dbReference type="Proteomes" id="UP000094172"/>
    </source>
</evidence>
<comment type="similarity">
    <text evidence="2">Belongs to the 2H phosphoesterase superfamily. ThpR family.</text>
</comment>
<dbReference type="InterPro" id="IPR009097">
    <property type="entry name" value="Cyclic_Pdiesterase"/>
</dbReference>
<dbReference type="Pfam" id="PF13563">
    <property type="entry name" value="2_5_RNA_ligase2"/>
    <property type="match status" value="1"/>
</dbReference>
<dbReference type="SUPFAM" id="SSF55144">
    <property type="entry name" value="LigT-like"/>
    <property type="match status" value="1"/>
</dbReference>
<sequence length="202" mass="22133">MPRLFTAIEIPRSIADRLSMLRAGLNGARWIDPEYYHLTLRFIGDVDGATARDFTEALGELVAAPFTLKLNGLDSFGGKKPRTIFAGVAPSPELEALQHAHDGAARVAGLAPERRKFTPHVTIARLRGTRPDAVAAYLQNAGLISETFTVKRFVLYSSRNSVGGGPYVVEAAYDLDDEEVDYGDDYYGGYEFDHPPLFGIDP</sequence>
<dbReference type="HAMAP" id="MF_01940">
    <property type="entry name" value="RNA_CPDase"/>
    <property type="match status" value="1"/>
</dbReference>
<evidence type="ECO:0000256" key="1">
    <source>
        <dbReference type="ARBA" id="ARBA00022801"/>
    </source>
</evidence>
<gene>
    <name evidence="3" type="ORF">AUC70_03075</name>
</gene>
<dbReference type="AlphaFoldDB" id="A0A1E3VQQ1"/>
<dbReference type="Proteomes" id="UP000094172">
    <property type="component" value="Unassembled WGS sequence"/>
</dbReference>
<proteinExistence type="inferred from homology"/>
<feature type="active site" description="Proton donor" evidence="2">
    <location>
        <position position="37"/>
    </location>
</feature>
<comment type="caution">
    <text evidence="3">The sequence shown here is derived from an EMBL/GenBank/DDBJ whole genome shotgun (WGS) entry which is preliminary data.</text>
</comment>
<dbReference type="InterPro" id="IPR004175">
    <property type="entry name" value="RNA_CPDase"/>
</dbReference>
<keyword evidence="1 2" id="KW-0378">Hydrolase</keyword>
<name>A0A1E3VQQ1_9HYPH</name>
<organism evidence="3 4">
    <name type="scientific">Methyloceanibacter stevinii</name>
    <dbReference type="NCBI Taxonomy" id="1774970"/>
    <lineage>
        <taxon>Bacteria</taxon>
        <taxon>Pseudomonadati</taxon>
        <taxon>Pseudomonadota</taxon>
        <taxon>Alphaproteobacteria</taxon>
        <taxon>Hyphomicrobiales</taxon>
        <taxon>Hyphomicrobiaceae</taxon>
        <taxon>Methyloceanibacter</taxon>
    </lineage>
</organism>
<feature type="short sequence motif" description="HXTX 1" evidence="2">
    <location>
        <begin position="37"/>
        <end position="40"/>
    </location>
</feature>
<feature type="short sequence motif" description="HXTX 2" evidence="2">
    <location>
        <begin position="120"/>
        <end position="123"/>
    </location>
</feature>
<dbReference type="EC" id="3.1.4.58" evidence="2"/>
<keyword evidence="4" id="KW-1185">Reference proteome</keyword>
<dbReference type="Gene3D" id="3.90.1140.10">
    <property type="entry name" value="Cyclic phosphodiesterase"/>
    <property type="match status" value="1"/>
</dbReference>
<accession>A0A1E3VQQ1</accession>
<dbReference type="NCBIfam" id="TIGR02258">
    <property type="entry name" value="2_5_ligase"/>
    <property type="match status" value="1"/>
</dbReference>
<dbReference type="EMBL" id="LPWE01000010">
    <property type="protein sequence ID" value="ODR95858.1"/>
    <property type="molecule type" value="Genomic_DNA"/>
</dbReference>
<evidence type="ECO:0000256" key="2">
    <source>
        <dbReference type="HAMAP-Rule" id="MF_01940"/>
    </source>
</evidence>
<dbReference type="GO" id="GO:0004113">
    <property type="term" value="F:2',3'-cyclic-nucleotide 3'-phosphodiesterase activity"/>
    <property type="evidence" value="ECO:0007669"/>
    <property type="project" value="InterPro"/>
</dbReference>